<gene>
    <name evidence="2" type="ORF">QR680_016295</name>
</gene>
<evidence type="ECO:0000313" key="3">
    <source>
        <dbReference type="Proteomes" id="UP001175271"/>
    </source>
</evidence>
<proteinExistence type="predicted"/>
<name>A0AA39LM37_9BILA</name>
<evidence type="ECO:0000313" key="2">
    <source>
        <dbReference type="EMBL" id="KAK0402362.1"/>
    </source>
</evidence>
<dbReference type="Proteomes" id="UP001175271">
    <property type="component" value="Unassembled WGS sequence"/>
</dbReference>
<feature type="region of interest" description="Disordered" evidence="1">
    <location>
        <begin position="71"/>
        <end position="93"/>
    </location>
</feature>
<comment type="caution">
    <text evidence="2">The sequence shown here is derived from an EMBL/GenBank/DDBJ whole genome shotgun (WGS) entry which is preliminary data.</text>
</comment>
<organism evidence="2 3">
    <name type="scientific">Steinernema hermaphroditum</name>
    <dbReference type="NCBI Taxonomy" id="289476"/>
    <lineage>
        <taxon>Eukaryota</taxon>
        <taxon>Metazoa</taxon>
        <taxon>Ecdysozoa</taxon>
        <taxon>Nematoda</taxon>
        <taxon>Chromadorea</taxon>
        <taxon>Rhabditida</taxon>
        <taxon>Tylenchina</taxon>
        <taxon>Panagrolaimomorpha</taxon>
        <taxon>Strongyloidoidea</taxon>
        <taxon>Steinernematidae</taxon>
        <taxon>Steinernema</taxon>
    </lineage>
</organism>
<dbReference type="AlphaFoldDB" id="A0AA39LM37"/>
<sequence length="93" mass="11342">MNSHEIDFVYDLSREKLHFLRHSEKDGEREDLRKKIMLKCMKRKSLDLMRIEDAQSFQKIMVLLKNYVKQHRKRQRQEDSDEAPPPKKSRLSE</sequence>
<evidence type="ECO:0000256" key="1">
    <source>
        <dbReference type="SAM" id="MobiDB-lite"/>
    </source>
</evidence>
<dbReference type="EMBL" id="JAUCMV010000004">
    <property type="protein sequence ID" value="KAK0402362.1"/>
    <property type="molecule type" value="Genomic_DNA"/>
</dbReference>
<accession>A0AA39LM37</accession>
<protein>
    <submittedName>
        <fullName evidence="2">Uncharacterized protein</fullName>
    </submittedName>
</protein>
<reference evidence="2" key="1">
    <citation type="submission" date="2023-06" db="EMBL/GenBank/DDBJ databases">
        <title>Genomic analysis of the entomopathogenic nematode Steinernema hermaphroditum.</title>
        <authorList>
            <person name="Schwarz E.M."/>
            <person name="Heppert J.K."/>
            <person name="Baniya A."/>
            <person name="Schwartz H.T."/>
            <person name="Tan C.-H."/>
            <person name="Antoshechkin I."/>
            <person name="Sternberg P.W."/>
            <person name="Goodrich-Blair H."/>
            <person name="Dillman A.R."/>
        </authorList>
    </citation>
    <scope>NUCLEOTIDE SEQUENCE</scope>
    <source>
        <strain evidence="2">PS9179</strain>
        <tissue evidence="2">Whole animal</tissue>
    </source>
</reference>
<keyword evidence="3" id="KW-1185">Reference proteome</keyword>